<proteinExistence type="predicted"/>
<dbReference type="AlphaFoldDB" id="A0A645ICQ7"/>
<protein>
    <submittedName>
        <fullName evidence="2">Uncharacterized protein</fullName>
    </submittedName>
</protein>
<feature type="transmembrane region" description="Helical" evidence="1">
    <location>
        <begin position="60"/>
        <end position="83"/>
    </location>
</feature>
<organism evidence="2">
    <name type="scientific">bioreactor metagenome</name>
    <dbReference type="NCBI Taxonomy" id="1076179"/>
    <lineage>
        <taxon>unclassified sequences</taxon>
        <taxon>metagenomes</taxon>
        <taxon>ecological metagenomes</taxon>
    </lineage>
</organism>
<evidence type="ECO:0000313" key="2">
    <source>
        <dbReference type="EMBL" id="MPN49027.1"/>
    </source>
</evidence>
<sequence>MLVNFYKALHIKKLSENKYKGRFVQKLDLFIDVLCGIAMAAGIMFQGVLADNNASGHEGWFNWLLAIAIVSFIIFILNVIVVFKEKK</sequence>
<name>A0A645ICQ7_9ZZZZ</name>
<keyword evidence="1" id="KW-1133">Transmembrane helix</keyword>
<comment type="caution">
    <text evidence="2">The sequence shown here is derived from an EMBL/GenBank/DDBJ whole genome shotgun (WGS) entry which is preliminary data.</text>
</comment>
<feature type="transmembrane region" description="Helical" evidence="1">
    <location>
        <begin position="29"/>
        <end position="48"/>
    </location>
</feature>
<keyword evidence="1" id="KW-0472">Membrane</keyword>
<reference evidence="2" key="1">
    <citation type="submission" date="2019-08" db="EMBL/GenBank/DDBJ databases">
        <authorList>
            <person name="Kucharzyk K."/>
            <person name="Murdoch R.W."/>
            <person name="Higgins S."/>
            <person name="Loffler F."/>
        </authorList>
    </citation>
    <scope>NUCLEOTIDE SEQUENCE</scope>
</reference>
<dbReference type="EMBL" id="VSSQ01111898">
    <property type="protein sequence ID" value="MPN49027.1"/>
    <property type="molecule type" value="Genomic_DNA"/>
</dbReference>
<keyword evidence="1" id="KW-0812">Transmembrane</keyword>
<accession>A0A645ICQ7</accession>
<gene>
    <name evidence="2" type="ORF">SDC9_196640</name>
</gene>
<evidence type="ECO:0000256" key="1">
    <source>
        <dbReference type="SAM" id="Phobius"/>
    </source>
</evidence>